<dbReference type="InterPro" id="IPR018060">
    <property type="entry name" value="HTH_AraC"/>
</dbReference>
<evidence type="ECO:0000256" key="3">
    <source>
        <dbReference type="ARBA" id="ARBA00023163"/>
    </source>
</evidence>
<dbReference type="AlphaFoldDB" id="A0A2K2G322"/>
<dbReference type="GO" id="GO:0005829">
    <property type="term" value="C:cytosol"/>
    <property type="evidence" value="ECO:0007669"/>
    <property type="project" value="TreeGrafter"/>
</dbReference>
<protein>
    <recommendedName>
        <fullName evidence="4">HTH araC/xylS-type domain-containing protein</fullName>
    </recommendedName>
</protein>
<dbReference type="SMART" id="SM00342">
    <property type="entry name" value="HTH_ARAC"/>
    <property type="match status" value="1"/>
</dbReference>
<dbReference type="EMBL" id="LYMM01000026">
    <property type="protein sequence ID" value="PNU05439.1"/>
    <property type="molecule type" value="Genomic_DNA"/>
</dbReference>
<dbReference type="Pfam" id="PF12833">
    <property type="entry name" value="HTH_18"/>
    <property type="match status" value="1"/>
</dbReference>
<accession>A0A2K2G322</accession>
<name>A0A2K2G322_9SPHN</name>
<keyword evidence="2" id="KW-0238">DNA-binding</keyword>
<keyword evidence="6" id="KW-1185">Reference proteome</keyword>
<dbReference type="PANTHER" id="PTHR47894">
    <property type="entry name" value="HTH-TYPE TRANSCRIPTIONAL REGULATOR GADX"/>
    <property type="match status" value="1"/>
</dbReference>
<dbReference type="GO" id="GO:0000976">
    <property type="term" value="F:transcription cis-regulatory region binding"/>
    <property type="evidence" value="ECO:0007669"/>
    <property type="project" value="TreeGrafter"/>
</dbReference>
<reference evidence="5 6" key="1">
    <citation type="submission" date="2016-05" db="EMBL/GenBank/DDBJ databases">
        <title>Complete genome sequence of Novosphingobium guangzhouense SA925(T).</title>
        <authorList>
            <person name="Sha S."/>
        </authorList>
    </citation>
    <scope>NUCLEOTIDE SEQUENCE [LARGE SCALE GENOMIC DNA]</scope>
    <source>
        <strain evidence="5 6">SA925</strain>
    </source>
</reference>
<dbReference type="SUPFAM" id="SSF46689">
    <property type="entry name" value="Homeodomain-like"/>
    <property type="match status" value="1"/>
</dbReference>
<evidence type="ECO:0000256" key="1">
    <source>
        <dbReference type="ARBA" id="ARBA00023015"/>
    </source>
</evidence>
<feature type="domain" description="HTH araC/xylS-type" evidence="4">
    <location>
        <begin position="114"/>
        <end position="211"/>
    </location>
</feature>
<organism evidence="5 6">
    <name type="scientific">Novosphingobium guangzhouense</name>
    <dbReference type="NCBI Taxonomy" id="1850347"/>
    <lineage>
        <taxon>Bacteria</taxon>
        <taxon>Pseudomonadati</taxon>
        <taxon>Pseudomonadota</taxon>
        <taxon>Alphaproteobacteria</taxon>
        <taxon>Sphingomonadales</taxon>
        <taxon>Sphingomonadaceae</taxon>
        <taxon>Novosphingobium</taxon>
    </lineage>
</organism>
<sequence length="224" mass="24524">MRLSEDEEREGRSMAFISARWLNQKDLEGCDELCTRPGAAEPRAAAPWTGVESEFFSPVIAAIGRPRADGRGRPRCGAPHASADAVERNERCLHTDQSFVRPTRRSEGDPLLVRRLKSAVLDGPRFDAAEADIARELGLSGRTLRRRLRELGTTYAETLAEARFAFAKGCLADASLTIGDVADRAGYSDVSNFRIAFKRWASCSPRMFRAGLGLNPDPAGSTEP</sequence>
<evidence type="ECO:0000313" key="6">
    <source>
        <dbReference type="Proteomes" id="UP000236327"/>
    </source>
</evidence>
<dbReference type="PROSITE" id="PS01124">
    <property type="entry name" value="HTH_ARAC_FAMILY_2"/>
    <property type="match status" value="1"/>
</dbReference>
<dbReference type="Gene3D" id="1.10.10.60">
    <property type="entry name" value="Homeodomain-like"/>
    <property type="match status" value="1"/>
</dbReference>
<comment type="caution">
    <text evidence="5">The sequence shown here is derived from an EMBL/GenBank/DDBJ whole genome shotgun (WGS) entry which is preliminary data.</text>
</comment>
<evidence type="ECO:0000256" key="2">
    <source>
        <dbReference type="ARBA" id="ARBA00023125"/>
    </source>
</evidence>
<keyword evidence="3" id="KW-0804">Transcription</keyword>
<dbReference type="Proteomes" id="UP000236327">
    <property type="component" value="Unassembled WGS sequence"/>
</dbReference>
<evidence type="ECO:0000259" key="4">
    <source>
        <dbReference type="PROSITE" id="PS01124"/>
    </source>
</evidence>
<dbReference type="PANTHER" id="PTHR47894:SF1">
    <property type="entry name" value="HTH-TYPE TRANSCRIPTIONAL REGULATOR VQSM"/>
    <property type="match status" value="1"/>
</dbReference>
<dbReference type="InterPro" id="IPR009057">
    <property type="entry name" value="Homeodomain-like_sf"/>
</dbReference>
<evidence type="ECO:0000313" key="5">
    <source>
        <dbReference type="EMBL" id="PNU05439.1"/>
    </source>
</evidence>
<keyword evidence="1" id="KW-0805">Transcription regulation</keyword>
<gene>
    <name evidence="5" type="ORF">A8V01_16835</name>
</gene>
<proteinExistence type="predicted"/>
<dbReference type="GO" id="GO:0003700">
    <property type="term" value="F:DNA-binding transcription factor activity"/>
    <property type="evidence" value="ECO:0007669"/>
    <property type="project" value="InterPro"/>
</dbReference>